<dbReference type="Pfam" id="PF23791">
    <property type="entry name" value="DUF7173"/>
    <property type="match status" value="1"/>
</dbReference>
<dbReference type="EMBL" id="JACGXL010000001">
    <property type="protein sequence ID" value="MBA8886119.1"/>
    <property type="molecule type" value="Genomic_DNA"/>
</dbReference>
<name>A0A839EWM8_9GAMM</name>
<dbReference type="RefSeq" id="WP_182529229.1">
    <property type="nucleotide sequence ID" value="NZ_JACGXL010000001.1"/>
</dbReference>
<reference evidence="1 2" key="1">
    <citation type="submission" date="2020-07" db="EMBL/GenBank/DDBJ databases">
        <title>Genomic Encyclopedia of Type Strains, Phase IV (KMG-V): Genome sequencing to study the core and pangenomes of soil and plant-associated prokaryotes.</title>
        <authorList>
            <person name="Whitman W."/>
        </authorList>
    </citation>
    <scope>NUCLEOTIDE SEQUENCE [LARGE SCALE GENOMIC DNA]</scope>
    <source>
        <strain evidence="1 2">RH2WT43</strain>
    </source>
</reference>
<keyword evidence="2" id="KW-1185">Reference proteome</keyword>
<organism evidence="1 2">
    <name type="scientific">Dokdonella fugitiva</name>
    <dbReference type="NCBI Taxonomy" id="328517"/>
    <lineage>
        <taxon>Bacteria</taxon>
        <taxon>Pseudomonadati</taxon>
        <taxon>Pseudomonadota</taxon>
        <taxon>Gammaproteobacteria</taxon>
        <taxon>Lysobacterales</taxon>
        <taxon>Rhodanobacteraceae</taxon>
        <taxon>Dokdonella</taxon>
    </lineage>
</organism>
<sequence>MAFENINAAADRLQQCKAAENAARDARIAAEGELIALVGVKDEGATTFRSDRFKVTTTGKLNRSVDEAVLKTIWQHLPDAIRDRVFQFKPAVCLSELRYVERNDPELHHRIAAAITVTPAKAAVSIEPINLTE</sequence>
<comment type="caution">
    <text evidence="1">The sequence shown here is derived from an EMBL/GenBank/DDBJ whole genome shotgun (WGS) entry which is preliminary data.</text>
</comment>
<evidence type="ECO:0000313" key="2">
    <source>
        <dbReference type="Proteomes" id="UP000550401"/>
    </source>
</evidence>
<dbReference type="InterPro" id="IPR055597">
    <property type="entry name" value="DUF7173"/>
</dbReference>
<proteinExistence type="predicted"/>
<accession>A0A839EWM8</accession>
<gene>
    <name evidence="1" type="ORF">FHW12_000310</name>
</gene>
<dbReference type="Proteomes" id="UP000550401">
    <property type="component" value="Unassembled WGS sequence"/>
</dbReference>
<protein>
    <submittedName>
        <fullName evidence="1">Uncharacterized protein</fullName>
    </submittedName>
</protein>
<evidence type="ECO:0000313" key="1">
    <source>
        <dbReference type="EMBL" id="MBA8886119.1"/>
    </source>
</evidence>
<dbReference type="AlphaFoldDB" id="A0A839EWM8"/>